<evidence type="ECO:0000313" key="1">
    <source>
        <dbReference type="EMBL" id="KAJ8342224.1"/>
    </source>
</evidence>
<gene>
    <name evidence="1" type="ORF">SKAU_G00321520</name>
</gene>
<proteinExistence type="predicted"/>
<protein>
    <submittedName>
        <fullName evidence="1">Uncharacterized protein</fullName>
    </submittedName>
</protein>
<dbReference type="EMBL" id="JAINUF010000014">
    <property type="protein sequence ID" value="KAJ8342224.1"/>
    <property type="molecule type" value="Genomic_DNA"/>
</dbReference>
<name>A0A9Q1IJY3_SYNKA</name>
<accession>A0A9Q1IJY3</accession>
<keyword evidence="2" id="KW-1185">Reference proteome</keyword>
<comment type="caution">
    <text evidence="1">The sequence shown here is derived from an EMBL/GenBank/DDBJ whole genome shotgun (WGS) entry which is preliminary data.</text>
</comment>
<evidence type="ECO:0000313" key="2">
    <source>
        <dbReference type="Proteomes" id="UP001152622"/>
    </source>
</evidence>
<reference evidence="1" key="1">
    <citation type="journal article" date="2023" name="Science">
        <title>Genome structures resolve the early diversification of teleost fishes.</title>
        <authorList>
            <person name="Parey E."/>
            <person name="Louis A."/>
            <person name="Montfort J."/>
            <person name="Bouchez O."/>
            <person name="Roques C."/>
            <person name="Iampietro C."/>
            <person name="Lluch J."/>
            <person name="Castinel A."/>
            <person name="Donnadieu C."/>
            <person name="Desvignes T."/>
            <person name="Floi Bucao C."/>
            <person name="Jouanno E."/>
            <person name="Wen M."/>
            <person name="Mejri S."/>
            <person name="Dirks R."/>
            <person name="Jansen H."/>
            <person name="Henkel C."/>
            <person name="Chen W.J."/>
            <person name="Zahm M."/>
            <person name="Cabau C."/>
            <person name="Klopp C."/>
            <person name="Thompson A.W."/>
            <person name="Robinson-Rechavi M."/>
            <person name="Braasch I."/>
            <person name="Lecointre G."/>
            <person name="Bobe J."/>
            <person name="Postlethwait J.H."/>
            <person name="Berthelot C."/>
            <person name="Roest Crollius H."/>
            <person name="Guiguen Y."/>
        </authorList>
    </citation>
    <scope>NUCLEOTIDE SEQUENCE</scope>
    <source>
        <strain evidence="1">WJC10195</strain>
    </source>
</reference>
<dbReference type="AlphaFoldDB" id="A0A9Q1IJY3"/>
<dbReference type="Proteomes" id="UP001152622">
    <property type="component" value="Chromosome 14"/>
</dbReference>
<sequence length="136" mass="14801">MGGRAEQSQSITREEPFILSAIPFLFLFLLLAQSPLISVSAVRAHPTDRVTAETAQRDGNSEMAANVWILITSNVLDREHAPSSRPLPNLGPVRTMEIRKPGQEVSMEEQEAPVGTSVRSISTLANLLVPSRVEVA</sequence>
<organism evidence="1 2">
    <name type="scientific">Synaphobranchus kaupii</name>
    <name type="common">Kaup's arrowtooth eel</name>
    <dbReference type="NCBI Taxonomy" id="118154"/>
    <lineage>
        <taxon>Eukaryota</taxon>
        <taxon>Metazoa</taxon>
        <taxon>Chordata</taxon>
        <taxon>Craniata</taxon>
        <taxon>Vertebrata</taxon>
        <taxon>Euteleostomi</taxon>
        <taxon>Actinopterygii</taxon>
        <taxon>Neopterygii</taxon>
        <taxon>Teleostei</taxon>
        <taxon>Anguilliformes</taxon>
        <taxon>Synaphobranchidae</taxon>
        <taxon>Synaphobranchus</taxon>
    </lineage>
</organism>